<accession>H8L673</accession>
<dbReference type="eggNOG" id="ENOG50304ZA">
    <property type="taxonomic scope" value="Bacteria"/>
</dbReference>
<dbReference type="NCBIfam" id="NF047498">
    <property type="entry name" value="LIC_12616_fam"/>
    <property type="match status" value="1"/>
</dbReference>
<organism evidence="2 3">
    <name type="scientific">Frateuria aurantia (strain ATCC 33424 / DSM 6220 / KCTC 2777 / LMG 1558 / NBRC 3245 / NCIMB 13370)</name>
    <name type="common">Acetobacter aurantius</name>
    <dbReference type="NCBI Taxonomy" id="767434"/>
    <lineage>
        <taxon>Bacteria</taxon>
        <taxon>Pseudomonadati</taxon>
        <taxon>Pseudomonadota</taxon>
        <taxon>Gammaproteobacteria</taxon>
        <taxon>Lysobacterales</taxon>
        <taxon>Rhodanobacteraceae</taxon>
        <taxon>Frateuria</taxon>
    </lineage>
</organism>
<dbReference type="AlphaFoldDB" id="H8L673"/>
<evidence type="ECO:0000313" key="3">
    <source>
        <dbReference type="Proteomes" id="UP000005234"/>
    </source>
</evidence>
<dbReference type="STRING" id="767434.Fraau_1496"/>
<dbReference type="InterPro" id="IPR057087">
    <property type="entry name" value="Gp12-like"/>
</dbReference>
<evidence type="ECO:0000313" key="2">
    <source>
        <dbReference type="EMBL" id="AFC85917.1"/>
    </source>
</evidence>
<sequence length="184" mass="19851">MGNDSSTGGYLLPAAGGPSFDNALDDAIQQAVVGITGLPGSLVRPRWQPIVAKQPPIDTDWCAIGVTDTEPDDYPVQDQTATGSDLIEHETITVLATMYGPQAAANAKALRNGLYVAQNREGLLAAGINLTDTGKPIAAMDFVNQQWVRRYDLTIRFRRKTIQNYDILTILSAEADVHTDTHEG</sequence>
<dbReference type="HOGENOM" id="CLU_118929_0_0_6"/>
<keyword evidence="3" id="KW-1185">Reference proteome</keyword>
<protein>
    <recommendedName>
        <fullName evidence="1">Phage neck terminator protein gp12-like domain-containing protein</fullName>
    </recommendedName>
</protein>
<dbReference type="RefSeq" id="WP_014402922.1">
    <property type="nucleotide sequence ID" value="NC_017033.1"/>
</dbReference>
<dbReference type="OrthoDB" id="8446915at2"/>
<reference evidence="2" key="1">
    <citation type="submission" date="2012-02" db="EMBL/GenBank/DDBJ databases">
        <title>The complete genome of Frateuria aurantia DSM 6220.</title>
        <authorList>
            <consortium name="US DOE Joint Genome Institute (JGI-PGF)"/>
            <person name="Lucas S."/>
            <person name="Copeland A."/>
            <person name="Lapidus A."/>
            <person name="Glavina del Rio T."/>
            <person name="Dalin E."/>
            <person name="Tice H."/>
            <person name="Bruce D."/>
            <person name="Goodwin L."/>
            <person name="Pitluck S."/>
            <person name="Peters L."/>
            <person name="Ovchinnikova G."/>
            <person name="Teshima H."/>
            <person name="Kyrpides N."/>
            <person name="Mavromatis K."/>
            <person name="Ivanova N."/>
            <person name="Brettin T."/>
            <person name="Detter J.C."/>
            <person name="Han C."/>
            <person name="Larimer F."/>
            <person name="Land M."/>
            <person name="Hauser L."/>
            <person name="Markowitz V."/>
            <person name="Cheng J.-F."/>
            <person name="Hugenholtz P."/>
            <person name="Woyke T."/>
            <person name="Wu D."/>
            <person name="Brambilla E."/>
            <person name="Klenk H.-P."/>
            <person name="Eisen J.A."/>
        </authorList>
    </citation>
    <scope>NUCLEOTIDE SEQUENCE</scope>
    <source>
        <strain evidence="2">DSM 6220</strain>
    </source>
</reference>
<dbReference type="KEGG" id="fau:Fraau_1496"/>
<feature type="domain" description="Phage neck terminator protein gp12-like" evidence="1">
    <location>
        <begin position="22"/>
        <end position="178"/>
    </location>
</feature>
<dbReference type="EMBL" id="CP003350">
    <property type="protein sequence ID" value="AFC85917.1"/>
    <property type="molecule type" value="Genomic_DNA"/>
</dbReference>
<dbReference type="Pfam" id="PF23961">
    <property type="entry name" value="Phage_tail_terminator_9"/>
    <property type="match status" value="1"/>
</dbReference>
<dbReference type="Proteomes" id="UP000005234">
    <property type="component" value="Chromosome"/>
</dbReference>
<evidence type="ECO:0000259" key="1">
    <source>
        <dbReference type="Pfam" id="PF23961"/>
    </source>
</evidence>
<proteinExistence type="predicted"/>
<name>H8L673_FRAAD</name>
<gene>
    <name evidence="2" type="ordered locus">Fraau_1496</name>
</gene>